<dbReference type="InterPro" id="IPR016177">
    <property type="entry name" value="DNA-bd_dom_sf"/>
</dbReference>
<dbReference type="EMBL" id="JAYMCU010000032">
    <property type="protein sequence ID" value="MEC3937901.1"/>
    <property type="molecule type" value="Genomic_DNA"/>
</dbReference>
<evidence type="ECO:0000259" key="1">
    <source>
        <dbReference type="Pfam" id="PF13392"/>
    </source>
</evidence>
<sequence>MAKEPAIEFLRECLCYNPETGVIIWLPRPRIHFATERVFKTWHSRFCGKLAGGVNSNGYIEIGIQGRLMKGHRIAWALSYGEYPSGDIDHINGVRDDNRLINLRDVTRRGNSRNAARHSNNSSGISGVYWHIRDNRWVAAINFAGMQRHLGYYPCLIDAAAARKSAELKYGYHENHGRAQQ</sequence>
<keyword evidence="2" id="KW-0255">Endonuclease</keyword>
<comment type="caution">
    <text evidence="2">The sequence shown here is derived from an EMBL/GenBank/DDBJ whole genome shotgun (WGS) entry which is preliminary data.</text>
</comment>
<protein>
    <submittedName>
        <fullName evidence="2">HNH endonuclease</fullName>
    </submittedName>
</protein>
<dbReference type="GO" id="GO:0004519">
    <property type="term" value="F:endonuclease activity"/>
    <property type="evidence" value="ECO:0007669"/>
    <property type="project" value="UniProtKB-KW"/>
</dbReference>
<evidence type="ECO:0000313" key="2">
    <source>
        <dbReference type="EMBL" id="MDC6638226.1"/>
    </source>
</evidence>
<dbReference type="Proteomes" id="UP001149314">
    <property type="component" value="Unassembled WGS sequence"/>
</dbReference>
<evidence type="ECO:0000313" key="5">
    <source>
        <dbReference type="Proteomes" id="UP001357437"/>
    </source>
</evidence>
<name>A0A9X3Y9R0_9ENTR</name>
<dbReference type="EMBL" id="JAOURS010000006">
    <property type="protein sequence ID" value="MDC6638226.1"/>
    <property type="molecule type" value="Genomic_DNA"/>
</dbReference>
<evidence type="ECO:0000313" key="4">
    <source>
        <dbReference type="Proteomes" id="UP001149314"/>
    </source>
</evidence>
<dbReference type="InterPro" id="IPR044925">
    <property type="entry name" value="His-Me_finger_sf"/>
</dbReference>
<keyword evidence="2" id="KW-0378">Hydrolase</keyword>
<organism evidence="2 4">
    <name type="scientific">Leclercia adecarboxylata</name>
    <dbReference type="NCBI Taxonomy" id="83655"/>
    <lineage>
        <taxon>Bacteria</taxon>
        <taxon>Pseudomonadati</taxon>
        <taxon>Pseudomonadota</taxon>
        <taxon>Gammaproteobacteria</taxon>
        <taxon>Enterobacterales</taxon>
        <taxon>Enterobacteriaceae</taxon>
        <taxon>Leclercia</taxon>
    </lineage>
</organism>
<reference evidence="3 5" key="2">
    <citation type="submission" date="2024-01" db="EMBL/GenBank/DDBJ databases">
        <title>Comparative Genomics of Leclercia adecarboxylata Strains Isolated from Several Sources.</title>
        <authorList>
            <person name="Yescas-Zazueta V."/>
            <person name="Balbuena-Alonso M.G."/>
            <person name="Valencia D."/>
            <person name="Mendez-Pfeiffer P.A."/>
            <person name="Ballesteros-Monrreal M.G."/>
            <person name="Rocha-Gracia R.D.C."/>
            <person name="Barrios-Villa E."/>
        </authorList>
    </citation>
    <scope>NUCLEOTIDE SEQUENCE [LARGE SCALE GENOMIC DNA]</scope>
    <source>
        <strain evidence="3 5">33MEM</strain>
    </source>
</reference>
<dbReference type="SUPFAM" id="SSF54060">
    <property type="entry name" value="His-Me finger endonucleases"/>
    <property type="match status" value="1"/>
</dbReference>
<dbReference type="Gene3D" id="3.90.75.20">
    <property type="match status" value="1"/>
</dbReference>
<dbReference type="AlphaFoldDB" id="A0A9X3Y9R0"/>
<dbReference type="Proteomes" id="UP001357437">
    <property type="component" value="Unassembled WGS sequence"/>
</dbReference>
<accession>A0A9X3Y9R0</accession>
<dbReference type="SUPFAM" id="SSF54171">
    <property type="entry name" value="DNA-binding domain"/>
    <property type="match status" value="1"/>
</dbReference>
<dbReference type="InterPro" id="IPR003615">
    <property type="entry name" value="HNH_nuc"/>
</dbReference>
<keyword evidence="5" id="KW-1185">Reference proteome</keyword>
<proteinExistence type="predicted"/>
<dbReference type="Pfam" id="PF13392">
    <property type="entry name" value="HNH_3"/>
    <property type="match status" value="1"/>
</dbReference>
<evidence type="ECO:0000313" key="3">
    <source>
        <dbReference type="EMBL" id="MEC3937901.1"/>
    </source>
</evidence>
<dbReference type="RefSeq" id="WP_191152720.1">
    <property type="nucleotide sequence ID" value="NZ_CP060824.1"/>
</dbReference>
<feature type="domain" description="HNH nuclease" evidence="1">
    <location>
        <begin position="72"/>
        <end position="113"/>
    </location>
</feature>
<dbReference type="GO" id="GO:0003677">
    <property type="term" value="F:DNA binding"/>
    <property type="evidence" value="ECO:0007669"/>
    <property type="project" value="InterPro"/>
</dbReference>
<reference evidence="2" key="1">
    <citation type="journal article" date="2023" name="Genes Genomics">
        <title>Genomic insights of Leclercia adecarboxylata strains linked to an outbreak in public hospitals in Mexico.</title>
        <authorList>
            <person name="Barrios-Villa E."/>
            <person name="Pacheco-Flores B."/>
            <person name="Lozano-Zarain P."/>
            <person name="Del Campo-Ortega R."/>
            <person name="de Jesus Ascencio-Montiel I."/>
            <person name="Gonzalez-Leon M."/>
            <person name="Camorlinga-Ponce M."/>
            <person name="Gaytan Cervantes F.J."/>
            <person name="Gonzalez Torres C."/>
            <person name="Aguilar E."/>
            <person name="Gonzalez Ibarra J."/>
            <person name="Torres Lopez F.J."/>
            <person name="Rosas-Vargas H."/>
            <person name="Gonzalez-Bonilla C.R."/>
            <person name="Del Carmen Rocha-Gracia R."/>
        </authorList>
    </citation>
    <scope>NUCLEOTIDE SEQUENCE</scope>
    <source>
        <strain evidence="2">Lac40</strain>
    </source>
</reference>
<gene>
    <name evidence="2" type="ORF">OEZ79_08255</name>
    <name evidence="3" type="ORF">VOF76_17170</name>
</gene>
<keyword evidence="2" id="KW-0540">Nuclease</keyword>